<keyword evidence="3" id="KW-1185">Reference proteome</keyword>
<evidence type="ECO:0000313" key="2">
    <source>
        <dbReference type="EMBL" id="CAK0795176.1"/>
    </source>
</evidence>
<accession>A0ABN9PTU3</accession>
<evidence type="ECO:0000256" key="1">
    <source>
        <dbReference type="SAM" id="MobiDB-lite"/>
    </source>
</evidence>
<protein>
    <submittedName>
        <fullName evidence="2">Uncharacterized protein</fullName>
    </submittedName>
</protein>
<comment type="caution">
    <text evidence="2">The sequence shown here is derived from an EMBL/GenBank/DDBJ whole genome shotgun (WGS) entry which is preliminary data.</text>
</comment>
<feature type="region of interest" description="Disordered" evidence="1">
    <location>
        <begin position="61"/>
        <end position="104"/>
    </location>
</feature>
<sequence length="104" mass="10828">AARSYDPIYSDPIQETSRISDLCTSPATRVNSARADGGVFCCWPPTASTVLAAGEPWPGHADAPLPWPGQTSRGRAGRPGGAAHRRFLGPSKPLIAQTKSASTA</sequence>
<gene>
    <name evidence="2" type="ORF">PCOR1329_LOCUS4908</name>
</gene>
<proteinExistence type="predicted"/>
<name>A0ABN9PTU3_9DINO</name>
<reference evidence="2" key="1">
    <citation type="submission" date="2023-10" db="EMBL/GenBank/DDBJ databases">
        <authorList>
            <person name="Chen Y."/>
            <person name="Shah S."/>
            <person name="Dougan E. K."/>
            <person name="Thang M."/>
            <person name="Chan C."/>
        </authorList>
    </citation>
    <scope>NUCLEOTIDE SEQUENCE [LARGE SCALE GENOMIC DNA]</scope>
</reference>
<organism evidence="2 3">
    <name type="scientific">Prorocentrum cordatum</name>
    <dbReference type="NCBI Taxonomy" id="2364126"/>
    <lineage>
        <taxon>Eukaryota</taxon>
        <taxon>Sar</taxon>
        <taxon>Alveolata</taxon>
        <taxon>Dinophyceae</taxon>
        <taxon>Prorocentrales</taxon>
        <taxon>Prorocentraceae</taxon>
        <taxon>Prorocentrum</taxon>
    </lineage>
</organism>
<evidence type="ECO:0000313" key="3">
    <source>
        <dbReference type="Proteomes" id="UP001189429"/>
    </source>
</evidence>
<dbReference type="EMBL" id="CAUYUJ010001278">
    <property type="protein sequence ID" value="CAK0795176.1"/>
    <property type="molecule type" value="Genomic_DNA"/>
</dbReference>
<feature type="non-terminal residue" evidence="2">
    <location>
        <position position="1"/>
    </location>
</feature>
<dbReference type="Proteomes" id="UP001189429">
    <property type="component" value="Unassembled WGS sequence"/>
</dbReference>